<feature type="binding site" evidence="9">
    <location>
        <position position="177"/>
    </location>
    <ligand>
        <name>Zn(2+)</name>
        <dbReference type="ChEBI" id="CHEBI:29105"/>
    </ligand>
</feature>
<dbReference type="InterPro" id="IPR005019">
    <property type="entry name" value="Adenine_glyco"/>
</dbReference>
<comment type="function">
    <text evidence="7">Hydrolysis of the deoxyribose N-glycosidic bond to excise 3-methyladenine from the damaged DNA polymer formed by alkylation lesions.</text>
</comment>
<dbReference type="GO" id="GO:0046872">
    <property type="term" value="F:metal ion binding"/>
    <property type="evidence" value="ECO:0007669"/>
    <property type="project" value="UniProtKB-KW"/>
</dbReference>
<keyword evidence="4 9" id="KW-0862">Zinc</keyword>
<evidence type="ECO:0000256" key="5">
    <source>
        <dbReference type="ARBA" id="ARBA00023204"/>
    </source>
</evidence>
<evidence type="ECO:0000256" key="4">
    <source>
        <dbReference type="ARBA" id="ARBA00022833"/>
    </source>
</evidence>
<reference evidence="10 11" key="1">
    <citation type="submission" date="2019-07" db="EMBL/GenBank/DDBJ databases">
        <title>Whole genome shotgun sequence of Aliivibrio fischeri NBRC 101058.</title>
        <authorList>
            <person name="Hosoyama A."/>
            <person name="Uohara A."/>
            <person name="Ohji S."/>
            <person name="Ichikawa N."/>
        </authorList>
    </citation>
    <scope>NUCLEOTIDE SEQUENCE [LARGE SCALE GENOMIC DNA]</scope>
    <source>
        <strain evidence="10 11">NBRC 101058</strain>
    </source>
</reference>
<sequence length="189" mass="22050">MRKERCNWAEVSDLDREYHDNEWGVPVYSDHELFEYLTLEGAQAGLSWSTILKKREGYRLLFDGFDLQKIIQYDQDKVESLMQDSRIVRNRLKINSVITNANAFIKIQQEFGSFSNYLWSYVDQKPIINHWEVMSDVPATTELSDKLSKDLKKRGFKFVGSTICYAFLQATGIVNDHLVNCPCHVKNNK</sequence>
<keyword evidence="2" id="KW-0227">DNA damage</keyword>
<dbReference type="EC" id="3.2.2.20" evidence="8"/>
<keyword evidence="3" id="KW-0378">Hydrolase</keyword>
<dbReference type="InterPro" id="IPR011257">
    <property type="entry name" value="DNA_glycosylase"/>
</dbReference>
<dbReference type="GO" id="GO:0006284">
    <property type="term" value="P:base-excision repair"/>
    <property type="evidence" value="ECO:0007669"/>
    <property type="project" value="InterPro"/>
</dbReference>
<feature type="binding site" evidence="9">
    <location>
        <position position="6"/>
    </location>
    <ligand>
        <name>Zn(2+)</name>
        <dbReference type="ChEBI" id="CHEBI:29105"/>
    </ligand>
</feature>
<evidence type="ECO:0000256" key="1">
    <source>
        <dbReference type="ARBA" id="ARBA00022723"/>
    </source>
</evidence>
<keyword evidence="5" id="KW-0234">DNA repair</keyword>
<dbReference type="InterPro" id="IPR052891">
    <property type="entry name" value="DNA-3mA_glycosylase"/>
</dbReference>
<keyword evidence="1 9" id="KW-0479">Metal-binding</keyword>
<proteinExistence type="predicted"/>
<feature type="binding site" evidence="9">
    <location>
        <position position="181"/>
    </location>
    <ligand>
        <name>Zn(2+)</name>
        <dbReference type="ChEBI" id="CHEBI:29105"/>
    </ligand>
</feature>
<dbReference type="FunFam" id="1.10.340.30:FF:000009">
    <property type="entry name" value="DNA-3-methyladenine glycosylase I"/>
    <property type="match status" value="1"/>
</dbReference>
<gene>
    <name evidence="10" type="primary">tag</name>
    <name evidence="10" type="ORF">AFI02nite_02300</name>
</gene>
<accession>A0A510UC93</accession>
<comment type="catalytic activity">
    <reaction evidence="6">
        <text>Hydrolysis of alkylated DNA, releasing 3-methyladenine.</text>
        <dbReference type="EC" id="3.2.2.20"/>
    </reaction>
</comment>
<dbReference type="RefSeq" id="WP_146860850.1">
    <property type="nucleotide sequence ID" value="NZ_BJTZ01000001.1"/>
</dbReference>
<organism evidence="10 11">
    <name type="scientific">Aliivibrio fischeri</name>
    <name type="common">Vibrio fischeri</name>
    <dbReference type="NCBI Taxonomy" id="668"/>
    <lineage>
        <taxon>Bacteria</taxon>
        <taxon>Pseudomonadati</taxon>
        <taxon>Pseudomonadota</taxon>
        <taxon>Gammaproteobacteria</taxon>
        <taxon>Vibrionales</taxon>
        <taxon>Vibrionaceae</taxon>
        <taxon>Aliivibrio</taxon>
    </lineage>
</organism>
<comment type="caution">
    <text evidence="10">The sequence shown here is derived from an EMBL/GenBank/DDBJ whole genome shotgun (WGS) entry which is preliminary data.</text>
</comment>
<evidence type="ECO:0000256" key="6">
    <source>
        <dbReference type="ARBA" id="ARBA00052558"/>
    </source>
</evidence>
<dbReference type="SUPFAM" id="SSF48150">
    <property type="entry name" value="DNA-glycosylase"/>
    <property type="match status" value="1"/>
</dbReference>
<evidence type="ECO:0000313" key="10">
    <source>
        <dbReference type="EMBL" id="GEK12194.1"/>
    </source>
</evidence>
<dbReference type="Proteomes" id="UP000321787">
    <property type="component" value="Unassembled WGS sequence"/>
</dbReference>
<dbReference type="EMBL" id="BJTZ01000001">
    <property type="protein sequence ID" value="GEK12194.1"/>
    <property type="molecule type" value="Genomic_DNA"/>
</dbReference>
<protein>
    <recommendedName>
        <fullName evidence="8">DNA-3-methyladenine glycosylase I</fullName>
        <ecNumber evidence="8">3.2.2.20</ecNumber>
    </recommendedName>
</protein>
<evidence type="ECO:0000256" key="3">
    <source>
        <dbReference type="ARBA" id="ARBA00022801"/>
    </source>
</evidence>
<dbReference type="InterPro" id="IPR004597">
    <property type="entry name" value="Tag"/>
</dbReference>
<dbReference type="NCBIfam" id="TIGR00624">
    <property type="entry name" value="tag"/>
    <property type="match status" value="1"/>
</dbReference>
<dbReference type="GO" id="GO:0008725">
    <property type="term" value="F:DNA-3-methyladenine glycosylase activity"/>
    <property type="evidence" value="ECO:0007669"/>
    <property type="project" value="UniProtKB-EC"/>
</dbReference>
<dbReference type="PANTHER" id="PTHR30037">
    <property type="entry name" value="DNA-3-METHYLADENINE GLYCOSYLASE 1"/>
    <property type="match status" value="1"/>
</dbReference>
<dbReference type="AlphaFoldDB" id="A0A510UC93"/>
<evidence type="ECO:0000313" key="11">
    <source>
        <dbReference type="Proteomes" id="UP000321787"/>
    </source>
</evidence>
<evidence type="ECO:0000256" key="7">
    <source>
        <dbReference type="ARBA" id="ARBA00057608"/>
    </source>
</evidence>
<evidence type="ECO:0000256" key="9">
    <source>
        <dbReference type="PIRSR" id="PIRSR604597-1"/>
    </source>
</evidence>
<name>A0A510UC93_ALIFS</name>
<dbReference type="PANTHER" id="PTHR30037:SF4">
    <property type="entry name" value="DNA-3-METHYLADENINE GLYCOSYLASE I"/>
    <property type="match status" value="1"/>
</dbReference>
<evidence type="ECO:0000256" key="8">
    <source>
        <dbReference type="ARBA" id="ARBA00066766"/>
    </source>
</evidence>
<dbReference type="Gene3D" id="1.10.340.30">
    <property type="entry name" value="Hypothetical protein, domain 2"/>
    <property type="match status" value="1"/>
</dbReference>
<dbReference type="Pfam" id="PF03352">
    <property type="entry name" value="Adenine_glyco"/>
    <property type="match status" value="1"/>
</dbReference>
<feature type="binding site" evidence="9">
    <location>
        <position position="19"/>
    </location>
    <ligand>
        <name>Zn(2+)</name>
        <dbReference type="ChEBI" id="CHEBI:29105"/>
    </ligand>
</feature>
<evidence type="ECO:0000256" key="2">
    <source>
        <dbReference type="ARBA" id="ARBA00022763"/>
    </source>
</evidence>